<dbReference type="InterPro" id="IPR002509">
    <property type="entry name" value="NODB_dom"/>
</dbReference>
<evidence type="ECO:0000313" key="3">
    <source>
        <dbReference type="EMBL" id="TQJ15781.1"/>
    </source>
</evidence>
<sequence>MSGGVAAASLSTGASAAFAIDEHERTNREPSYRLSPPSPRTGEFRADVVWRSSNPGIALTFDDGPDPRYTPAILDNLAEKSCRATFFVLVDHVNKHPELTRRIAREGHELAVHGADHRDMAQLTPDELAGSMQRTKQAITELTGYTPVLMRPPYGRFDAPVLHAATMQRLRMVLWSDYLPGRQSAAAAERLEAELSDGAIVLCHDGRGTATQEVVLALEDFVPKCVARGLALRTVSDLLADA</sequence>
<gene>
    <name evidence="3" type="ORF">FB459_3351</name>
</gene>
<dbReference type="PANTHER" id="PTHR10587">
    <property type="entry name" value="GLYCOSYL TRANSFERASE-RELATED"/>
    <property type="match status" value="1"/>
</dbReference>
<dbReference type="InterPro" id="IPR050248">
    <property type="entry name" value="Polysacc_deacetylase_ArnD"/>
</dbReference>
<evidence type="ECO:0000259" key="2">
    <source>
        <dbReference type="PROSITE" id="PS51677"/>
    </source>
</evidence>
<organism evidence="3 4">
    <name type="scientific">Yimella lutea</name>
    <dbReference type="NCBI Taxonomy" id="587872"/>
    <lineage>
        <taxon>Bacteria</taxon>
        <taxon>Bacillati</taxon>
        <taxon>Actinomycetota</taxon>
        <taxon>Actinomycetes</taxon>
        <taxon>Micrococcales</taxon>
        <taxon>Dermacoccaceae</taxon>
        <taxon>Yimella</taxon>
    </lineage>
</organism>
<name>A0A542EKB1_9MICO</name>
<dbReference type="Gene3D" id="3.20.20.370">
    <property type="entry name" value="Glycoside hydrolase/deacetylase"/>
    <property type="match status" value="1"/>
</dbReference>
<comment type="caution">
    <text evidence="3">The sequence shown here is derived from an EMBL/GenBank/DDBJ whole genome shotgun (WGS) entry which is preliminary data.</text>
</comment>
<dbReference type="SUPFAM" id="SSF88713">
    <property type="entry name" value="Glycoside hydrolase/deacetylase"/>
    <property type="match status" value="1"/>
</dbReference>
<dbReference type="InterPro" id="IPR011330">
    <property type="entry name" value="Glyco_hydro/deAcase_b/a-brl"/>
</dbReference>
<dbReference type="GO" id="GO:0016810">
    <property type="term" value="F:hydrolase activity, acting on carbon-nitrogen (but not peptide) bonds"/>
    <property type="evidence" value="ECO:0007669"/>
    <property type="project" value="InterPro"/>
</dbReference>
<dbReference type="Proteomes" id="UP000320806">
    <property type="component" value="Unassembled WGS sequence"/>
</dbReference>
<dbReference type="Pfam" id="PF01522">
    <property type="entry name" value="Polysacc_deac_1"/>
    <property type="match status" value="1"/>
</dbReference>
<dbReference type="AlphaFoldDB" id="A0A542EKB1"/>
<protein>
    <submittedName>
        <fullName evidence="3">Peptidoglycan/xylan/chitin deacetylase (PgdA/CDA1 family)</fullName>
    </submittedName>
</protein>
<feature type="region of interest" description="Disordered" evidence="1">
    <location>
        <begin position="19"/>
        <end position="40"/>
    </location>
</feature>
<proteinExistence type="predicted"/>
<dbReference type="PROSITE" id="PS51677">
    <property type="entry name" value="NODB"/>
    <property type="match status" value="1"/>
</dbReference>
<dbReference type="CDD" id="cd10959">
    <property type="entry name" value="CE4_NodB_like_3"/>
    <property type="match status" value="1"/>
</dbReference>
<dbReference type="EMBL" id="VFMO01000001">
    <property type="protein sequence ID" value="TQJ15781.1"/>
    <property type="molecule type" value="Genomic_DNA"/>
</dbReference>
<evidence type="ECO:0000256" key="1">
    <source>
        <dbReference type="SAM" id="MobiDB-lite"/>
    </source>
</evidence>
<keyword evidence="4" id="KW-1185">Reference proteome</keyword>
<evidence type="ECO:0000313" key="4">
    <source>
        <dbReference type="Proteomes" id="UP000320806"/>
    </source>
</evidence>
<dbReference type="GO" id="GO:0005975">
    <property type="term" value="P:carbohydrate metabolic process"/>
    <property type="evidence" value="ECO:0007669"/>
    <property type="project" value="InterPro"/>
</dbReference>
<reference evidence="3 4" key="1">
    <citation type="submission" date="2019-06" db="EMBL/GenBank/DDBJ databases">
        <title>Sequencing the genomes of 1000 actinobacteria strains.</title>
        <authorList>
            <person name="Klenk H.-P."/>
        </authorList>
    </citation>
    <scope>NUCLEOTIDE SEQUENCE [LARGE SCALE GENOMIC DNA]</scope>
    <source>
        <strain evidence="3 4">DSM 19828</strain>
    </source>
</reference>
<feature type="domain" description="NodB homology" evidence="2">
    <location>
        <begin position="55"/>
        <end position="233"/>
    </location>
</feature>
<dbReference type="PANTHER" id="PTHR10587:SF137">
    <property type="entry name" value="4-DEOXY-4-FORMAMIDO-L-ARABINOSE-PHOSPHOUNDECAPRENOL DEFORMYLASE ARND-RELATED"/>
    <property type="match status" value="1"/>
</dbReference>
<feature type="compositionally biased region" description="Basic and acidic residues" evidence="1">
    <location>
        <begin position="20"/>
        <end position="31"/>
    </location>
</feature>
<accession>A0A542EKB1</accession>